<dbReference type="Proteomes" id="UP000061135">
    <property type="component" value="Chromosome"/>
</dbReference>
<dbReference type="InterPro" id="IPR000182">
    <property type="entry name" value="GNAT_dom"/>
</dbReference>
<dbReference type="PATRIC" id="fig|576611.7.peg.1273"/>
<protein>
    <submittedName>
        <fullName evidence="2">Acyltransferase</fullName>
    </submittedName>
</protein>
<dbReference type="CDD" id="cd04301">
    <property type="entry name" value="NAT_SF"/>
    <property type="match status" value="1"/>
</dbReference>
<keyword evidence="2" id="KW-0808">Transferase</keyword>
<dbReference type="AlphaFoldDB" id="A0A0E3ZKD9"/>
<reference evidence="2 3" key="1">
    <citation type="submission" date="2014-03" db="EMBL/GenBank/DDBJ databases">
        <title>Genome of Polynucleobacter strain MWH-MoK4.</title>
        <authorList>
            <person name="Hahn M.W."/>
        </authorList>
    </citation>
    <scope>NUCLEOTIDE SEQUENCE [LARGE SCALE GENOMIC DNA]</scope>
    <source>
        <strain evidence="2 3">MWH-MoK4</strain>
    </source>
</reference>
<evidence type="ECO:0000313" key="2">
    <source>
        <dbReference type="EMBL" id="AKD25585.1"/>
    </source>
</evidence>
<dbReference type="PANTHER" id="PTHR13355">
    <property type="entry name" value="GLUCOSAMINE 6-PHOSPHATE N-ACETYLTRANSFERASE"/>
    <property type="match status" value="1"/>
</dbReference>
<dbReference type="PROSITE" id="PS51186">
    <property type="entry name" value="GNAT"/>
    <property type="match status" value="1"/>
</dbReference>
<evidence type="ECO:0000259" key="1">
    <source>
        <dbReference type="PROSITE" id="PS51186"/>
    </source>
</evidence>
<proteinExistence type="predicted"/>
<dbReference type="InterPro" id="IPR016181">
    <property type="entry name" value="Acyl_CoA_acyltransferase"/>
</dbReference>
<evidence type="ECO:0000313" key="3">
    <source>
        <dbReference type="Proteomes" id="UP000061135"/>
    </source>
</evidence>
<name>A0A0E3ZKD9_9BURK</name>
<dbReference type="GO" id="GO:0004343">
    <property type="term" value="F:glucosamine 6-phosphate N-acetyltransferase activity"/>
    <property type="evidence" value="ECO:0007669"/>
    <property type="project" value="TreeGrafter"/>
</dbReference>
<dbReference type="RefSeq" id="WP_046330338.1">
    <property type="nucleotide sequence ID" value="NZ_CP007501.1"/>
</dbReference>
<feature type="domain" description="N-acetyltransferase" evidence="1">
    <location>
        <begin position="10"/>
        <end position="151"/>
    </location>
</feature>
<dbReference type="Pfam" id="PF13673">
    <property type="entry name" value="Acetyltransf_10"/>
    <property type="match status" value="1"/>
</dbReference>
<dbReference type="PANTHER" id="PTHR13355:SF11">
    <property type="entry name" value="GLUCOSAMINE 6-PHOSPHATE N-ACETYLTRANSFERASE"/>
    <property type="match status" value="1"/>
</dbReference>
<dbReference type="Gene3D" id="3.40.630.30">
    <property type="match status" value="1"/>
</dbReference>
<keyword evidence="2" id="KW-0012">Acyltransferase</keyword>
<dbReference type="STRING" id="1835254.CL55_00012520"/>
<organism evidence="2 3">
    <name type="scientific">Polynucleobacter duraquae</name>
    <dbReference type="NCBI Taxonomy" id="1835254"/>
    <lineage>
        <taxon>Bacteria</taxon>
        <taxon>Pseudomonadati</taxon>
        <taxon>Pseudomonadota</taxon>
        <taxon>Betaproteobacteria</taxon>
        <taxon>Burkholderiales</taxon>
        <taxon>Burkholderiaceae</taxon>
        <taxon>Polynucleobacter</taxon>
    </lineage>
</organism>
<keyword evidence="3" id="KW-1185">Reference proteome</keyword>
<dbReference type="KEGG" id="pdq:CL55_00012520"/>
<sequence>MTHSQIPVVILIKTWKDAKLDAYFIRKRVFIEEQGVPEEMELDEFDLNAQHALAYADSECIGTAHLVTLPGSVGSNGRIGRMAVLPKHRGQGVGKQLLETLLKASQSQGIKQIELHAQVTVIPFYEQFGFIAQGDVYDEAGIPHRDMILRI</sequence>
<dbReference type="InterPro" id="IPR039143">
    <property type="entry name" value="GNPNAT1-like"/>
</dbReference>
<dbReference type="EMBL" id="CP007501">
    <property type="protein sequence ID" value="AKD25585.1"/>
    <property type="molecule type" value="Genomic_DNA"/>
</dbReference>
<dbReference type="HOGENOM" id="CLU_056607_6_4_4"/>
<accession>A0A0E3ZKD9</accession>
<dbReference type="SUPFAM" id="SSF55729">
    <property type="entry name" value="Acyl-CoA N-acyltransferases (Nat)"/>
    <property type="match status" value="1"/>
</dbReference>
<gene>
    <name evidence="2" type="ORF">CL55_00012520</name>
</gene>